<evidence type="ECO:0000313" key="5">
    <source>
        <dbReference type="Proteomes" id="UP001396334"/>
    </source>
</evidence>
<dbReference type="PROSITE" id="PS00678">
    <property type="entry name" value="WD_REPEATS_1"/>
    <property type="match status" value="2"/>
</dbReference>
<sequence>MAGNELPETVEFKRKYFSFPLKSEDHLLMESPMNGLSRFAPPCPTTSSMNEAETQTGVVVEELTLENYKNSSLSLAKSSNKLRQGQRERMYHTESRSEHDVLDEKANHMLSRAKEQLARMSYENHKSKDIDQTPGGIALHLKATEDNLAISSNTLSAAATRLKTSSRPSFSQLFVKKGMEGKGIIRREQQDQHCLPGIDGSATGPSSNGISLRDWLKPGSQKEDKVVKSLIIFRQIVELVNSAHLQGVVLQDLRPSCFSLLPSNKVIYTGLSVKKGLESAVNNDLKRKRSLEQGMDVANFSRGAKHLKHEKNVRPPGQNIEFTSPHGSRTEMRNIVGFHTSIKQHSKPFVNQHPFFHHATTTVVQSPSAAIQLEERWYACPGELNRRNLTVSSNIYSLGVFLFELLCCFESVEQHSAMMSDLSQRILPPNFLSESPKEAAFCLMLLHPEPLSRPTTREILESDLFCGSQEMFRGNNLSEYSDSDMAESEILHHFLTRIEEQKQTHASKLIEEIRFLEEDIKEAKRRQPLRNLKSDANDRWLSKNIPQLEHAYFSMRSKIHSSETETVASAGSDKDLLKNGDKLPKFQSENGKQLMNQKSVDPLGSFFKGLCKFACYNKFEVCGTIRNRDLLNSANVICTLSFDHNEDYIATAGISKRIKIFEFDAFMNDSIDIHYPVVEMSNKSKISSVSWNFYLKNYLVSADYDGVVQTWNVGTGQGLCQYNEHQKRAWSVDFSQADPRKFASGSDDCSVKLWSINEKSSLGTIWSHANVCCVQFSSFSPHLLAFGSADYKVYCYDLRHARIPLCTLASHEKAVSYVKFLDSDTLLSASTDNTLKSWDLNKTCSDGSPSTTCGLTFTGHKNEKNFVGLSVLDGYIACGSETNEVYCYYRSLSMPITSYKFGSVDPISGHQNTDENGQFVSSVCWRQKSNMLVAANSTGSIELLKLIAKAEGEKGEPKLLHQLCLPSIECAYGHEDISLQFPTKTAKVLRPEDAKTKDIADPNLVQTSSHLKEPHGVGVEPVAMASPRLSCRSNGRQARDWCNHFQMPLQVQGTRKFAIRAFLWAC</sequence>
<dbReference type="EMBL" id="JBBPBN010000006">
    <property type="protein sequence ID" value="KAK9035799.1"/>
    <property type="molecule type" value="Genomic_DNA"/>
</dbReference>
<organism evidence="4 5">
    <name type="scientific">Hibiscus sabdariffa</name>
    <name type="common">roselle</name>
    <dbReference type="NCBI Taxonomy" id="183260"/>
    <lineage>
        <taxon>Eukaryota</taxon>
        <taxon>Viridiplantae</taxon>
        <taxon>Streptophyta</taxon>
        <taxon>Embryophyta</taxon>
        <taxon>Tracheophyta</taxon>
        <taxon>Spermatophyta</taxon>
        <taxon>Magnoliopsida</taxon>
        <taxon>eudicotyledons</taxon>
        <taxon>Gunneridae</taxon>
        <taxon>Pentapetalae</taxon>
        <taxon>rosids</taxon>
        <taxon>malvids</taxon>
        <taxon>Malvales</taxon>
        <taxon>Malvaceae</taxon>
        <taxon>Malvoideae</taxon>
        <taxon>Hibiscus</taxon>
    </lineage>
</organism>
<dbReference type="Proteomes" id="UP001396334">
    <property type="component" value="Unassembled WGS sequence"/>
</dbReference>
<dbReference type="InterPro" id="IPR044630">
    <property type="entry name" value="SPA1/2/3/4"/>
</dbReference>
<dbReference type="PANTHER" id="PTHR44218:SF6">
    <property type="entry name" value="PROTEIN SUPPRESSOR OF PHYA-105 1"/>
    <property type="match status" value="1"/>
</dbReference>
<reference evidence="4 5" key="1">
    <citation type="journal article" date="2024" name="G3 (Bethesda)">
        <title>Genome assembly of Hibiscus sabdariffa L. provides insights into metabolisms of medicinal natural products.</title>
        <authorList>
            <person name="Kim T."/>
        </authorList>
    </citation>
    <scope>NUCLEOTIDE SEQUENCE [LARGE SCALE GENOMIC DNA]</scope>
    <source>
        <strain evidence="4">TK-2024</strain>
        <tissue evidence="4">Old leaves</tissue>
    </source>
</reference>
<dbReference type="PROSITE" id="PS50082">
    <property type="entry name" value="WD_REPEATS_2"/>
    <property type="match status" value="2"/>
</dbReference>
<evidence type="ECO:0000256" key="3">
    <source>
        <dbReference type="PROSITE-ProRule" id="PRU00221"/>
    </source>
</evidence>
<keyword evidence="2" id="KW-0677">Repeat</keyword>
<dbReference type="SUPFAM" id="SSF50978">
    <property type="entry name" value="WD40 repeat-like"/>
    <property type="match status" value="1"/>
</dbReference>
<dbReference type="InterPro" id="IPR015943">
    <property type="entry name" value="WD40/YVTN_repeat-like_dom_sf"/>
</dbReference>
<dbReference type="Gene3D" id="1.10.510.10">
    <property type="entry name" value="Transferase(Phosphotransferase) domain 1"/>
    <property type="match status" value="1"/>
</dbReference>
<dbReference type="InterPro" id="IPR036322">
    <property type="entry name" value="WD40_repeat_dom_sf"/>
</dbReference>
<feature type="repeat" description="WD" evidence="3">
    <location>
        <begin position="722"/>
        <end position="764"/>
    </location>
</feature>
<accession>A0ABR2TF50</accession>
<keyword evidence="1 3" id="KW-0853">WD repeat</keyword>
<evidence type="ECO:0000256" key="1">
    <source>
        <dbReference type="ARBA" id="ARBA00022574"/>
    </source>
</evidence>
<dbReference type="Pfam" id="PF00400">
    <property type="entry name" value="WD40"/>
    <property type="match status" value="3"/>
</dbReference>
<proteinExistence type="predicted"/>
<dbReference type="InterPro" id="IPR019775">
    <property type="entry name" value="WD40_repeat_CS"/>
</dbReference>
<dbReference type="SMART" id="SM00320">
    <property type="entry name" value="WD40"/>
    <property type="match status" value="7"/>
</dbReference>
<dbReference type="PANTHER" id="PTHR44218">
    <property type="entry name" value="PROTEIN SPA1-RELATED 2"/>
    <property type="match status" value="1"/>
</dbReference>
<evidence type="ECO:0000313" key="4">
    <source>
        <dbReference type="EMBL" id="KAK9035799.1"/>
    </source>
</evidence>
<gene>
    <name evidence="4" type="ORF">V6N11_077828</name>
</gene>
<dbReference type="InterPro" id="IPR011009">
    <property type="entry name" value="Kinase-like_dom_sf"/>
</dbReference>
<feature type="repeat" description="WD" evidence="3">
    <location>
        <begin position="808"/>
        <end position="841"/>
    </location>
</feature>
<evidence type="ECO:0000256" key="2">
    <source>
        <dbReference type="ARBA" id="ARBA00022737"/>
    </source>
</evidence>
<protein>
    <submittedName>
        <fullName evidence="4">Uncharacterized protein</fullName>
    </submittedName>
</protein>
<dbReference type="PROSITE" id="PS50294">
    <property type="entry name" value="WD_REPEATS_REGION"/>
    <property type="match status" value="1"/>
</dbReference>
<dbReference type="InterPro" id="IPR001680">
    <property type="entry name" value="WD40_rpt"/>
</dbReference>
<comment type="caution">
    <text evidence="4">The sequence shown here is derived from an EMBL/GenBank/DDBJ whole genome shotgun (WGS) entry which is preliminary data.</text>
</comment>
<dbReference type="Gene3D" id="2.130.10.10">
    <property type="entry name" value="YVTN repeat-like/Quinoprotein amine dehydrogenase"/>
    <property type="match status" value="1"/>
</dbReference>
<name>A0ABR2TF50_9ROSI</name>
<dbReference type="SUPFAM" id="SSF56112">
    <property type="entry name" value="Protein kinase-like (PK-like)"/>
    <property type="match status" value="1"/>
</dbReference>
<keyword evidence="5" id="KW-1185">Reference proteome</keyword>